<organism evidence="1">
    <name type="scientific">marine sediment metagenome</name>
    <dbReference type="NCBI Taxonomy" id="412755"/>
    <lineage>
        <taxon>unclassified sequences</taxon>
        <taxon>metagenomes</taxon>
        <taxon>ecological metagenomes</taxon>
    </lineage>
</organism>
<evidence type="ECO:0000313" key="1">
    <source>
        <dbReference type="EMBL" id="KKM24007.1"/>
    </source>
</evidence>
<proteinExistence type="predicted"/>
<accession>A0A0F9I954</accession>
<gene>
    <name evidence="1" type="ORF">LCGC14_1609460</name>
</gene>
<dbReference type="EMBL" id="LAZR01013012">
    <property type="protein sequence ID" value="KKM24007.1"/>
    <property type="molecule type" value="Genomic_DNA"/>
</dbReference>
<evidence type="ECO:0008006" key="2">
    <source>
        <dbReference type="Google" id="ProtNLM"/>
    </source>
</evidence>
<reference evidence="1" key="1">
    <citation type="journal article" date="2015" name="Nature">
        <title>Complex archaea that bridge the gap between prokaryotes and eukaryotes.</title>
        <authorList>
            <person name="Spang A."/>
            <person name="Saw J.H."/>
            <person name="Jorgensen S.L."/>
            <person name="Zaremba-Niedzwiedzka K."/>
            <person name="Martijn J."/>
            <person name="Lind A.E."/>
            <person name="van Eijk R."/>
            <person name="Schleper C."/>
            <person name="Guy L."/>
            <person name="Ettema T.J."/>
        </authorList>
    </citation>
    <scope>NUCLEOTIDE SEQUENCE</scope>
</reference>
<name>A0A0F9I954_9ZZZZ</name>
<comment type="caution">
    <text evidence="1">The sequence shown here is derived from an EMBL/GenBank/DDBJ whole genome shotgun (WGS) entry which is preliminary data.</text>
</comment>
<dbReference type="AlphaFoldDB" id="A0A0F9I954"/>
<sequence>MTTSASQIFNFLRGAVRSAFGTEEFRGKRIILVGMDVRGQELLSMLCFDDVKLFFWDKSIVNYSGAHMVCGGVEALVPGSSLQDIDIFIDLGEGVLSVDGNVSKDFRIEDIDGEDAYNHGIHEYYFQ</sequence>
<protein>
    <recommendedName>
        <fullName evidence="2">THIF-type NAD/FAD binding fold domain-containing protein</fullName>
    </recommendedName>
</protein>